<sequence>MAGLLEEFGGADQLLSGLYKVTGCAGVVAEVPEGLCGQ</sequence>
<name>A0A841DGU2_9ACTN</name>
<proteinExistence type="predicted"/>
<evidence type="ECO:0000313" key="1">
    <source>
        <dbReference type="EMBL" id="MBB5977722.1"/>
    </source>
</evidence>
<comment type="caution">
    <text evidence="1">The sequence shown here is derived from an EMBL/GenBank/DDBJ whole genome shotgun (WGS) entry which is preliminary data.</text>
</comment>
<dbReference type="Proteomes" id="UP000558997">
    <property type="component" value="Unassembled WGS sequence"/>
</dbReference>
<protein>
    <submittedName>
        <fullName evidence="1">Uncharacterized protein</fullName>
    </submittedName>
</protein>
<accession>A0A841DGU2</accession>
<evidence type="ECO:0000313" key="2">
    <source>
        <dbReference type="Proteomes" id="UP000558997"/>
    </source>
</evidence>
<organism evidence="1 2">
    <name type="scientific">Kribbella solani</name>
    <dbReference type="NCBI Taxonomy" id="236067"/>
    <lineage>
        <taxon>Bacteria</taxon>
        <taxon>Bacillati</taxon>
        <taxon>Actinomycetota</taxon>
        <taxon>Actinomycetes</taxon>
        <taxon>Propionibacteriales</taxon>
        <taxon>Kribbellaceae</taxon>
        <taxon>Kribbella</taxon>
    </lineage>
</organism>
<keyword evidence="2" id="KW-1185">Reference proteome</keyword>
<gene>
    <name evidence="1" type="ORF">HDA44_001063</name>
</gene>
<reference evidence="1 2" key="1">
    <citation type="submission" date="2020-08" db="EMBL/GenBank/DDBJ databases">
        <title>Sequencing the genomes of 1000 actinobacteria strains.</title>
        <authorList>
            <person name="Klenk H.-P."/>
        </authorList>
    </citation>
    <scope>NUCLEOTIDE SEQUENCE [LARGE SCALE GENOMIC DNA]</scope>
    <source>
        <strain evidence="1 2">DSM 17294</strain>
    </source>
</reference>
<dbReference type="EMBL" id="JACHNF010000001">
    <property type="protein sequence ID" value="MBB5977722.1"/>
    <property type="molecule type" value="Genomic_DNA"/>
</dbReference>
<dbReference type="AlphaFoldDB" id="A0A841DGU2"/>